<evidence type="ECO:0000256" key="1">
    <source>
        <dbReference type="ARBA" id="ARBA00006153"/>
    </source>
</evidence>
<dbReference type="Gene3D" id="3.30.70.360">
    <property type="match status" value="1"/>
</dbReference>
<keyword evidence="2 5" id="KW-0378">Hydrolase</keyword>
<reference evidence="6" key="1">
    <citation type="submission" date="2009-09" db="EMBL/GenBank/DDBJ databases">
        <title>The complete chromosome of Sebaldella termitidis ATCC 33386.</title>
        <authorList>
            <consortium name="US DOE Joint Genome Institute (JGI-PGF)"/>
            <person name="Lucas S."/>
            <person name="Copeland A."/>
            <person name="Lapidus A."/>
            <person name="Glavina del Rio T."/>
            <person name="Dalin E."/>
            <person name="Tice H."/>
            <person name="Bruce D."/>
            <person name="Goodwin L."/>
            <person name="Pitluck S."/>
            <person name="Kyrpides N."/>
            <person name="Mavromatis K."/>
            <person name="Ivanova N."/>
            <person name="Mikhailova N."/>
            <person name="Sims D."/>
            <person name="Meincke L."/>
            <person name="Brettin T."/>
            <person name="Detter J.C."/>
            <person name="Han C."/>
            <person name="Larimer F."/>
            <person name="Land M."/>
            <person name="Hauser L."/>
            <person name="Markowitz V."/>
            <person name="Cheng J.F."/>
            <person name="Hugenholtz P."/>
            <person name="Woyke T."/>
            <person name="Wu D."/>
            <person name="Eisen J.A."/>
        </authorList>
    </citation>
    <scope>NUCLEOTIDE SEQUENCE [LARGE SCALE GENOMIC DNA]</scope>
    <source>
        <strain evidence="6">ATCC 33386 / NCTC 11300</strain>
    </source>
</reference>
<evidence type="ECO:0000256" key="2">
    <source>
        <dbReference type="ARBA" id="ARBA00022801"/>
    </source>
</evidence>
<dbReference type="InterPro" id="IPR011650">
    <property type="entry name" value="Peptidase_M20_dimer"/>
</dbReference>
<dbReference type="InterPro" id="IPR036264">
    <property type="entry name" value="Bact_exopeptidase_dim_dom"/>
</dbReference>
<dbReference type="Gene3D" id="3.40.630.10">
    <property type="entry name" value="Zn peptidases"/>
    <property type="match status" value="1"/>
</dbReference>
<protein>
    <submittedName>
        <fullName evidence="5">Amidohydrolase</fullName>
        <ecNumber evidence="5">3.5.1.14</ecNumber>
    </submittedName>
</protein>
<dbReference type="PIRSF" id="PIRSF005962">
    <property type="entry name" value="Pept_M20D_amidohydro"/>
    <property type="match status" value="1"/>
</dbReference>
<feature type="binding site" evidence="3">
    <location>
        <position position="364"/>
    </location>
    <ligand>
        <name>Mn(2+)</name>
        <dbReference type="ChEBI" id="CHEBI:29035"/>
        <label>2</label>
    </ligand>
</feature>
<dbReference type="Pfam" id="PF07687">
    <property type="entry name" value="M20_dimer"/>
    <property type="match status" value="1"/>
</dbReference>
<dbReference type="eggNOG" id="COG1473">
    <property type="taxonomic scope" value="Bacteria"/>
</dbReference>
<keyword evidence="6" id="KW-1185">Reference proteome</keyword>
<dbReference type="InterPro" id="IPR017439">
    <property type="entry name" value="Amidohydrolase"/>
</dbReference>
<dbReference type="NCBIfam" id="TIGR01891">
    <property type="entry name" value="amidohydrolases"/>
    <property type="match status" value="1"/>
</dbReference>
<dbReference type="EMBL" id="CP001739">
    <property type="protein sequence ID" value="ACZ06905.1"/>
    <property type="molecule type" value="Genomic_DNA"/>
</dbReference>
<dbReference type="InterPro" id="IPR002933">
    <property type="entry name" value="Peptidase_M20"/>
</dbReference>
<comment type="similarity">
    <text evidence="1">Belongs to the peptidase M20 family.</text>
</comment>
<accession>D1AIU3</accession>
<evidence type="ECO:0000256" key="3">
    <source>
        <dbReference type="PIRSR" id="PIRSR005962-1"/>
    </source>
</evidence>
<dbReference type="FunFam" id="3.30.70.360:FF:000014">
    <property type="entry name" value="N-acyl-L-amino acid amidohydrolase"/>
    <property type="match status" value="1"/>
</dbReference>
<evidence type="ECO:0000259" key="4">
    <source>
        <dbReference type="Pfam" id="PF07687"/>
    </source>
</evidence>
<reference evidence="5 6" key="2">
    <citation type="journal article" date="2010" name="Stand. Genomic Sci.">
        <title>Complete genome sequence of Sebaldella termitidis type strain (NCTC 11300).</title>
        <authorList>
            <person name="Harmon-Smith M."/>
            <person name="Celia L."/>
            <person name="Chertkov O."/>
            <person name="Lapidus A."/>
            <person name="Copeland A."/>
            <person name="Glavina Del Rio T."/>
            <person name="Nolan M."/>
            <person name="Lucas S."/>
            <person name="Tice H."/>
            <person name="Cheng J.F."/>
            <person name="Han C."/>
            <person name="Detter J.C."/>
            <person name="Bruce D."/>
            <person name="Goodwin L."/>
            <person name="Pitluck S."/>
            <person name="Pati A."/>
            <person name="Liolios K."/>
            <person name="Ivanova N."/>
            <person name="Mavromatis K."/>
            <person name="Mikhailova N."/>
            <person name="Chen A."/>
            <person name="Palaniappan K."/>
            <person name="Land M."/>
            <person name="Hauser L."/>
            <person name="Chang Y.J."/>
            <person name="Jeffries C.D."/>
            <person name="Brettin T."/>
            <person name="Goker M."/>
            <person name="Beck B."/>
            <person name="Bristow J."/>
            <person name="Eisen J.A."/>
            <person name="Markowitz V."/>
            <person name="Hugenholtz P."/>
            <person name="Kyrpides N.C."/>
            <person name="Klenk H.P."/>
            <person name="Chen F."/>
        </authorList>
    </citation>
    <scope>NUCLEOTIDE SEQUENCE [LARGE SCALE GENOMIC DNA]</scope>
    <source>
        <strain evidence="6">ATCC 33386 / NCTC 11300</strain>
    </source>
</reference>
<dbReference type="Proteomes" id="UP000000845">
    <property type="component" value="Chromosome"/>
</dbReference>
<keyword evidence="3" id="KW-0464">Manganese</keyword>
<feature type="binding site" evidence="3">
    <location>
        <position position="103"/>
    </location>
    <ligand>
        <name>Mn(2+)</name>
        <dbReference type="ChEBI" id="CHEBI:29035"/>
        <label>2</label>
    </ligand>
</feature>
<feature type="binding site" evidence="3">
    <location>
        <position position="105"/>
    </location>
    <ligand>
        <name>Mn(2+)</name>
        <dbReference type="ChEBI" id="CHEBI:29035"/>
        <label>2</label>
    </ligand>
</feature>
<comment type="cofactor">
    <cofactor evidence="3">
        <name>Mn(2+)</name>
        <dbReference type="ChEBI" id="CHEBI:29035"/>
    </cofactor>
    <text evidence="3">The Mn(2+) ion enhances activity.</text>
</comment>
<dbReference type="RefSeq" id="WP_012859505.1">
    <property type="nucleotide sequence ID" value="NC_013517.1"/>
</dbReference>
<organism evidence="5 6">
    <name type="scientific">Sebaldella termitidis (strain ATCC 33386 / NCTC 11300)</name>
    <dbReference type="NCBI Taxonomy" id="526218"/>
    <lineage>
        <taxon>Bacteria</taxon>
        <taxon>Fusobacteriati</taxon>
        <taxon>Fusobacteriota</taxon>
        <taxon>Fusobacteriia</taxon>
        <taxon>Fusobacteriales</taxon>
        <taxon>Leptotrichiaceae</taxon>
        <taxon>Sebaldella</taxon>
    </lineage>
</organism>
<feature type="binding site" evidence="3">
    <location>
        <position position="139"/>
    </location>
    <ligand>
        <name>Mn(2+)</name>
        <dbReference type="ChEBI" id="CHEBI:29035"/>
        <label>2</label>
    </ligand>
</feature>
<name>D1AIU3_SEBTE</name>
<dbReference type="SUPFAM" id="SSF53187">
    <property type="entry name" value="Zn-dependent exopeptidases"/>
    <property type="match status" value="1"/>
</dbReference>
<keyword evidence="3" id="KW-0479">Metal-binding</keyword>
<dbReference type="EC" id="3.5.1.14" evidence="5"/>
<dbReference type="PANTHER" id="PTHR11014">
    <property type="entry name" value="PEPTIDASE M20 FAMILY MEMBER"/>
    <property type="match status" value="1"/>
</dbReference>
<sequence length="394" mass="43032">MTDRIKKLAEKYSSVIMGAREYFHANPGIEFQEFETTKKIIEILEEHGIEYQKDIAVTGILAIVRGKKEGKTVLLRGDMDALPIEEESDVPYKSKVKGVMHACGHDSHAAGLLGAALILNELKDEITGNIKFAFQPAEENQGGAKPMIDAGILENPKVDAAFGLHVWGPYPEGKALTMKGPMMAAPDNIRIKLIGKGGHASMPNMLIDPVVMAAEVILSLQTIVSRKVDPLEPAVISCCSIHGGSAQNVIPNEVEITGTVRTLNEEVRRKMPELMEQTIKGITDIYNGAYEFDYHFGFPCLVNDAKSTETLISAAGKILGNENVDIMAKPVMGGEDFAYFTQEVPSAFIFLGVAEDMENPPVHHHPKFAFHSKNTVTSSEILTQAALDFLENSK</sequence>
<evidence type="ECO:0000313" key="6">
    <source>
        <dbReference type="Proteomes" id="UP000000845"/>
    </source>
</evidence>
<dbReference type="HOGENOM" id="CLU_023257_0_1_0"/>
<dbReference type="SUPFAM" id="SSF55031">
    <property type="entry name" value="Bacterial exopeptidase dimerisation domain"/>
    <property type="match status" value="1"/>
</dbReference>
<feature type="domain" description="Peptidase M20 dimerisation" evidence="4">
    <location>
        <begin position="190"/>
        <end position="279"/>
    </location>
</feature>
<dbReference type="Pfam" id="PF01546">
    <property type="entry name" value="Peptidase_M20"/>
    <property type="match status" value="1"/>
</dbReference>
<dbReference type="GO" id="GO:0046872">
    <property type="term" value="F:metal ion binding"/>
    <property type="evidence" value="ECO:0007669"/>
    <property type="project" value="UniProtKB-KW"/>
</dbReference>
<feature type="binding site" evidence="3">
    <location>
        <position position="165"/>
    </location>
    <ligand>
        <name>Mn(2+)</name>
        <dbReference type="ChEBI" id="CHEBI:29035"/>
        <label>2</label>
    </ligand>
</feature>
<dbReference type="KEGG" id="str:Sterm_0017"/>
<dbReference type="STRING" id="526218.Sterm_0017"/>
<dbReference type="GO" id="GO:0004046">
    <property type="term" value="F:aminoacylase activity"/>
    <property type="evidence" value="ECO:0007669"/>
    <property type="project" value="UniProtKB-EC"/>
</dbReference>
<gene>
    <name evidence="5" type="ordered locus">Sterm_0017</name>
</gene>
<dbReference type="AlphaFoldDB" id="D1AIU3"/>
<proteinExistence type="inferred from homology"/>
<evidence type="ECO:0000313" key="5">
    <source>
        <dbReference type="EMBL" id="ACZ06905.1"/>
    </source>
</evidence>
<dbReference type="PANTHER" id="PTHR11014:SF63">
    <property type="entry name" value="METALLOPEPTIDASE, PUTATIVE (AFU_ORTHOLOGUE AFUA_6G09600)-RELATED"/>
    <property type="match status" value="1"/>
</dbReference>